<evidence type="ECO:0000256" key="3">
    <source>
        <dbReference type="ARBA" id="ARBA00023157"/>
    </source>
</evidence>
<dbReference type="InterPro" id="IPR050751">
    <property type="entry name" value="ECM_structural_protein"/>
</dbReference>
<dbReference type="Gene3D" id="2.90.20.10">
    <property type="entry name" value="Plasmodium vivax P25 domain"/>
    <property type="match status" value="1"/>
</dbReference>
<organism evidence="6 7">
    <name type="scientific">Nepenthes gracilis</name>
    <name type="common">Slender pitcher plant</name>
    <dbReference type="NCBI Taxonomy" id="150966"/>
    <lineage>
        <taxon>Eukaryota</taxon>
        <taxon>Viridiplantae</taxon>
        <taxon>Streptophyta</taxon>
        <taxon>Embryophyta</taxon>
        <taxon>Tracheophyta</taxon>
        <taxon>Spermatophyta</taxon>
        <taxon>Magnoliopsida</taxon>
        <taxon>eudicotyledons</taxon>
        <taxon>Gunneridae</taxon>
        <taxon>Pentapetalae</taxon>
        <taxon>Caryophyllales</taxon>
        <taxon>Nepenthaceae</taxon>
        <taxon>Nepenthes</taxon>
    </lineage>
</organism>
<reference evidence="6" key="1">
    <citation type="submission" date="2023-05" db="EMBL/GenBank/DDBJ databases">
        <title>Nepenthes gracilis genome sequencing.</title>
        <authorList>
            <person name="Fukushima K."/>
        </authorList>
    </citation>
    <scope>NUCLEOTIDE SEQUENCE</scope>
    <source>
        <strain evidence="6">SING2019-196</strain>
    </source>
</reference>
<dbReference type="Proteomes" id="UP001279734">
    <property type="component" value="Unassembled WGS sequence"/>
</dbReference>
<name>A0AAD3S2A3_NEPGR</name>
<comment type="caution">
    <text evidence="6">The sequence shown here is derived from an EMBL/GenBank/DDBJ whole genome shotgun (WGS) entry which is preliminary data.</text>
</comment>
<keyword evidence="3" id="KW-1015">Disulfide bond</keyword>
<evidence type="ECO:0000313" key="6">
    <source>
        <dbReference type="EMBL" id="GMH03100.1"/>
    </source>
</evidence>
<dbReference type="PROSITE" id="PS01187">
    <property type="entry name" value="EGF_CA"/>
    <property type="match status" value="1"/>
</dbReference>
<protein>
    <recommendedName>
        <fullName evidence="5">EGF-like calcium-binding domain-containing protein</fullName>
    </recommendedName>
</protein>
<evidence type="ECO:0000256" key="1">
    <source>
        <dbReference type="ARBA" id="ARBA00022536"/>
    </source>
</evidence>
<feature type="transmembrane region" description="Helical" evidence="4">
    <location>
        <begin position="158"/>
        <end position="179"/>
    </location>
</feature>
<keyword evidence="4" id="KW-0812">Transmembrane</keyword>
<gene>
    <name evidence="6" type="ORF">Nepgr_004939</name>
</gene>
<dbReference type="PANTHER" id="PTHR24034:SF171">
    <property type="entry name" value="VACUOLAR-SORTING RECEPTOR 3-RELATED"/>
    <property type="match status" value="1"/>
</dbReference>
<feature type="domain" description="EGF-like calcium-binding" evidence="5">
    <location>
        <begin position="105"/>
        <end position="147"/>
    </location>
</feature>
<dbReference type="AlphaFoldDB" id="A0AAD3S2A3"/>
<sequence>MVVVDKIKQLTLLHARIHFVGECVNAPLLMGSNLKGMATVHLCVNSNLFYYFLSAASGLGRCKINNGDCWHESHNGQSFSACLDNEDGCKCPPGFKGDGINSLEDVDECKGKKACQCRECNCKNTWGSYDCTCNGDLLYIRDHDTCISKKAAEAKSSWAVVWIILMGLAMAGGGAYLVYRYRLRVGDWVMDSKLIYIWALDMIFFRIFKRDFLEIKWLLVWNSVLVLHLVELGSQWKI</sequence>
<evidence type="ECO:0000256" key="2">
    <source>
        <dbReference type="ARBA" id="ARBA00022737"/>
    </source>
</evidence>
<dbReference type="InterPro" id="IPR018097">
    <property type="entry name" value="EGF_Ca-bd_CS"/>
</dbReference>
<accession>A0AAD3S2A3</accession>
<evidence type="ECO:0000313" key="7">
    <source>
        <dbReference type="Proteomes" id="UP001279734"/>
    </source>
</evidence>
<feature type="transmembrane region" description="Helical" evidence="4">
    <location>
        <begin position="185"/>
        <end position="205"/>
    </location>
</feature>
<keyword evidence="4" id="KW-1133">Transmembrane helix</keyword>
<dbReference type="GO" id="GO:0005509">
    <property type="term" value="F:calcium ion binding"/>
    <property type="evidence" value="ECO:0007669"/>
    <property type="project" value="InterPro"/>
</dbReference>
<dbReference type="SMART" id="SM00179">
    <property type="entry name" value="EGF_CA"/>
    <property type="match status" value="1"/>
</dbReference>
<keyword evidence="2" id="KW-0677">Repeat</keyword>
<dbReference type="EMBL" id="BSYO01000004">
    <property type="protein sequence ID" value="GMH03100.1"/>
    <property type="molecule type" value="Genomic_DNA"/>
</dbReference>
<dbReference type="InterPro" id="IPR001881">
    <property type="entry name" value="EGF-like_Ca-bd_dom"/>
</dbReference>
<keyword evidence="7" id="KW-1185">Reference proteome</keyword>
<dbReference type="CDD" id="cd00054">
    <property type="entry name" value="EGF_CA"/>
    <property type="match status" value="1"/>
</dbReference>
<evidence type="ECO:0000259" key="5">
    <source>
        <dbReference type="SMART" id="SM00179"/>
    </source>
</evidence>
<keyword evidence="4" id="KW-0472">Membrane</keyword>
<proteinExistence type="predicted"/>
<dbReference type="PANTHER" id="PTHR24034">
    <property type="entry name" value="EGF-LIKE DOMAIN-CONTAINING PROTEIN"/>
    <property type="match status" value="1"/>
</dbReference>
<keyword evidence="1" id="KW-0245">EGF-like domain</keyword>
<evidence type="ECO:0000256" key="4">
    <source>
        <dbReference type="SAM" id="Phobius"/>
    </source>
</evidence>